<dbReference type="GO" id="GO:0050660">
    <property type="term" value="F:flavin adenine dinucleotide binding"/>
    <property type="evidence" value="ECO:0007669"/>
    <property type="project" value="UniProtKB-UniRule"/>
</dbReference>
<evidence type="ECO:0000256" key="11">
    <source>
        <dbReference type="ARBA" id="ARBA00022723"/>
    </source>
</evidence>
<evidence type="ECO:0000256" key="21">
    <source>
        <dbReference type="ARBA" id="ARBA00048342"/>
    </source>
</evidence>
<feature type="compositionally biased region" description="Basic residues" evidence="26">
    <location>
        <begin position="71"/>
        <end position="80"/>
    </location>
</feature>
<keyword evidence="10 25" id="KW-0819">tRNA processing</keyword>
<comment type="function">
    <text evidence="19">Catalyzes the synthesis of dihydrouridine, a modified base found in the D-loop of most tRNAs. Specifically modifies U47 in cytoplasmic tRNAs. Catalyzes the synthesis of dihydrouridine in some mRNAs, thereby affecting their translation.</text>
</comment>
<keyword evidence="6" id="KW-0963">Cytoplasm</keyword>
<dbReference type="InterPro" id="IPR000571">
    <property type="entry name" value="Znf_CCCH"/>
</dbReference>
<dbReference type="InterPro" id="IPR018517">
    <property type="entry name" value="tRNA_hU_synthase_CS"/>
</dbReference>
<evidence type="ECO:0000256" key="18">
    <source>
        <dbReference type="ARBA" id="ARBA00023242"/>
    </source>
</evidence>
<feature type="zinc finger region" description="C3H1-type" evidence="24">
    <location>
        <begin position="131"/>
        <end position="161"/>
    </location>
</feature>
<keyword evidence="11 24" id="KW-0479">Metal-binding</keyword>
<evidence type="ECO:0000313" key="28">
    <source>
        <dbReference type="EMBL" id="GMM57103.1"/>
    </source>
</evidence>
<feature type="region of interest" description="Disordered" evidence="26">
    <location>
        <begin position="1"/>
        <end position="93"/>
    </location>
</feature>
<dbReference type="InterPro" id="IPR013785">
    <property type="entry name" value="Aldolase_TIM"/>
</dbReference>
<keyword evidence="13 24" id="KW-0863">Zinc-finger</keyword>
<evidence type="ECO:0000256" key="22">
    <source>
        <dbReference type="ARBA" id="ARBA00049447"/>
    </source>
</evidence>
<dbReference type="EMBL" id="BTGD01000011">
    <property type="protein sequence ID" value="GMM57103.1"/>
    <property type="molecule type" value="Genomic_DNA"/>
</dbReference>
<evidence type="ECO:0000256" key="17">
    <source>
        <dbReference type="ARBA" id="ARBA00023027"/>
    </source>
</evidence>
<keyword evidence="29" id="KW-1185">Reference proteome</keyword>
<keyword evidence="18" id="KW-0539">Nucleus</keyword>
<evidence type="ECO:0000256" key="13">
    <source>
        <dbReference type="ARBA" id="ARBA00022771"/>
    </source>
</evidence>
<comment type="catalytic activity">
    <reaction evidence="22">
        <text>a 5,6-dihydrouridine in mRNA + NADP(+) = a uridine in mRNA + NADPH + H(+)</text>
        <dbReference type="Rhea" id="RHEA:69855"/>
        <dbReference type="Rhea" id="RHEA-COMP:14658"/>
        <dbReference type="Rhea" id="RHEA-COMP:17789"/>
        <dbReference type="ChEBI" id="CHEBI:15378"/>
        <dbReference type="ChEBI" id="CHEBI:57783"/>
        <dbReference type="ChEBI" id="CHEBI:58349"/>
        <dbReference type="ChEBI" id="CHEBI:65315"/>
        <dbReference type="ChEBI" id="CHEBI:74443"/>
    </reaction>
    <physiologicalReaction direction="right-to-left" evidence="22">
        <dbReference type="Rhea" id="RHEA:69857"/>
    </physiologicalReaction>
</comment>
<keyword evidence="8 25" id="KW-0288">FMN</keyword>
<keyword evidence="16 25" id="KW-0560">Oxidoreductase</keyword>
<dbReference type="GO" id="GO:0005634">
    <property type="term" value="C:nucleus"/>
    <property type="evidence" value="ECO:0007669"/>
    <property type="project" value="UniProtKB-SubCell"/>
</dbReference>
<dbReference type="Gene3D" id="4.10.1000.10">
    <property type="entry name" value="Zinc finger, CCCH-type"/>
    <property type="match status" value="1"/>
</dbReference>
<evidence type="ECO:0000256" key="26">
    <source>
        <dbReference type="SAM" id="MobiDB-lite"/>
    </source>
</evidence>
<dbReference type="PANTHER" id="PTHR45846:SF1">
    <property type="entry name" value="TRNA-DIHYDROURIDINE(47) SYNTHASE [NAD(P)(+)]-LIKE"/>
    <property type="match status" value="1"/>
</dbReference>
<dbReference type="InterPro" id="IPR035587">
    <property type="entry name" value="DUS-like_FMN-bd"/>
</dbReference>
<evidence type="ECO:0000256" key="10">
    <source>
        <dbReference type="ARBA" id="ARBA00022694"/>
    </source>
</evidence>
<dbReference type="GO" id="GO:0006397">
    <property type="term" value="P:mRNA processing"/>
    <property type="evidence" value="ECO:0007669"/>
    <property type="project" value="UniProtKB-KW"/>
</dbReference>
<comment type="catalytic activity">
    <reaction evidence="23">
        <text>5,6-dihydrouridine(47) in tRNA + NADP(+) = uridine(47) in tRNA + NADPH + H(+)</text>
        <dbReference type="Rhea" id="RHEA:53360"/>
        <dbReference type="Rhea" id="RHEA-COMP:13539"/>
        <dbReference type="Rhea" id="RHEA-COMP:13540"/>
        <dbReference type="ChEBI" id="CHEBI:15378"/>
        <dbReference type="ChEBI" id="CHEBI:57783"/>
        <dbReference type="ChEBI" id="CHEBI:58349"/>
        <dbReference type="ChEBI" id="CHEBI:65315"/>
        <dbReference type="ChEBI" id="CHEBI:74443"/>
        <dbReference type="EC" id="1.3.1.89"/>
    </reaction>
    <physiologicalReaction direction="right-to-left" evidence="23">
        <dbReference type="Rhea" id="RHEA:53362"/>
    </physiologicalReaction>
</comment>
<comment type="catalytic activity">
    <reaction evidence="21">
        <text>a 5,6-dihydrouridine in mRNA + NAD(+) = a uridine in mRNA + NADH + H(+)</text>
        <dbReference type="Rhea" id="RHEA:69851"/>
        <dbReference type="Rhea" id="RHEA-COMP:14658"/>
        <dbReference type="Rhea" id="RHEA-COMP:17789"/>
        <dbReference type="ChEBI" id="CHEBI:15378"/>
        <dbReference type="ChEBI" id="CHEBI:57540"/>
        <dbReference type="ChEBI" id="CHEBI:57945"/>
        <dbReference type="ChEBI" id="CHEBI:65315"/>
        <dbReference type="ChEBI" id="CHEBI:74443"/>
    </reaction>
    <physiologicalReaction direction="right-to-left" evidence="21">
        <dbReference type="Rhea" id="RHEA:69853"/>
    </physiologicalReaction>
</comment>
<evidence type="ECO:0000256" key="4">
    <source>
        <dbReference type="ARBA" id="ARBA00012376"/>
    </source>
</evidence>
<evidence type="ECO:0000256" key="3">
    <source>
        <dbReference type="ARBA" id="ARBA00004496"/>
    </source>
</evidence>
<evidence type="ECO:0000256" key="15">
    <source>
        <dbReference type="ARBA" id="ARBA00022857"/>
    </source>
</evidence>
<evidence type="ECO:0000256" key="8">
    <source>
        <dbReference type="ARBA" id="ARBA00022643"/>
    </source>
</evidence>
<evidence type="ECO:0000256" key="6">
    <source>
        <dbReference type="ARBA" id="ARBA00022490"/>
    </source>
</evidence>
<keyword evidence="12" id="KW-0677">Repeat</keyword>
<comment type="cofactor">
    <cofactor evidence="1 25">
        <name>FMN</name>
        <dbReference type="ChEBI" id="CHEBI:58210"/>
    </cofactor>
</comment>
<dbReference type="Pfam" id="PF25585">
    <property type="entry name" value="zf-CCCH_DUS3L"/>
    <property type="match status" value="2"/>
</dbReference>
<evidence type="ECO:0000256" key="20">
    <source>
        <dbReference type="ARBA" id="ARBA00048266"/>
    </source>
</evidence>
<dbReference type="PROSITE" id="PS50103">
    <property type="entry name" value="ZF_C3H1"/>
    <property type="match status" value="2"/>
</dbReference>
<dbReference type="Proteomes" id="UP001377567">
    <property type="component" value="Unassembled WGS sequence"/>
</dbReference>
<proteinExistence type="inferred from homology"/>
<sequence length="658" mass="73651">MSETGKRPIEQEDSANKRVDTRTKGIAHIKAEYVVQSGSGAEQRDESASYDDNEGAGERLESSAQGNGNGGKKRKRRGQNKNRDNRQAKEPNALCPKLLQGDVGACLFGDKCRFNHDISAYLAGKQAEIQSEYFPRCPVFEALGRCPMGFKCRFLSSHWDKEANVVLTNGTPRATEGVPLYTVDEEINHITNIAKTDLVKRRFPFEKSMKVLEIIDVLQDEHRATEEPETVSAPTDDSTPVAPQVLARQAEEQAARDHKKAVYLEYKDTRYFANEKKPLDLRRKKILSPLTTVGNLPFRRLMKQLGCDVTYSEMALAVPLVQGTNSEWALPKAHVSERGGFGVQIACSRPWQAAKAAEALAANCSSLNEINLNAGCPIDLLYRQGAGSALMDNPARLVRILNAMNYVSGDVPTTIKMRAGTKDGHNTAAALVGRLVRETDIAAVTLHGRSRQQRYTREADWSYVHETGRALREAEAAFAESAAGQERGERAHRIQFVGNGDVNNFEEWYRQLDTQGLNAGDNVDSVMVARGALIKPWLFEEVDAQQYLDKSGAERLEICRDYARYAMEHWGTDAYGISQCRRFFCDFMSFFHRYVPMGICERYPVLLNERPPNWVGRNDTETLLGSTSSSDWIKLSEMFFGPAEDTFVYTPKHKSSSY</sequence>
<dbReference type="SUPFAM" id="SSF51395">
    <property type="entry name" value="FMN-linked oxidoreductases"/>
    <property type="match status" value="1"/>
</dbReference>
<keyword evidence="9" id="KW-0507">mRNA processing</keyword>
<dbReference type="GO" id="GO:0003723">
    <property type="term" value="F:RNA binding"/>
    <property type="evidence" value="ECO:0007669"/>
    <property type="project" value="TreeGrafter"/>
</dbReference>
<feature type="zinc finger region" description="C3H1-type" evidence="24">
    <location>
        <begin position="89"/>
        <end position="119"/>
    </location>
</feature>
<dbReference type="PROSITE" id="PS01136">
    <property type="entry name" value="UPF0034"/>
    <property type="match status" value="1"/>
</dbReference>
<evidence type="ECO:0000256" key="5">
    <source>
        <dbReference type="ARBA" id="ARBA00022143"/>
    </source>
</evidence>
<feature type="domain" description="C3H1-type" evidence="27">
    <location>
        <begin position="131"/>
        <end position="161"/>
    </location>
</feature>
<feature type="domain" description="C3H1-type" evidence="27">
    <location>
        <begin position="89"/>
        <end position="119"/>
    </location>
</feature>
<name>A0AAV5S2J0_MAUHU</name>
<dbReference type="Gene3D" id="3.20.20.70">
    <property type="entry name" value="Aldolase class I"/>
    <property type="match status" value="1"/>
</dbReference>
<dbReference type="EC" id="1.3.1.89" evidence="4 25"/>
<dbReference type="GO" id="GO:0008270">
    <property type="term" value="F:zinc ion binding"/>
    <property type="evidence" value="ECO:0007669"/>
    <property type="project" value="UniProtKB-KW"/>
</dbReference>
<evidence type="ECO:0000256" key="14">
    <source>
        <dbReference type="ARBA" id="ARBA00022833"/>
    </source>
</evidence>
<keyword evidence="14 24" id="KW-0862">Zinc</keyword>
<evidence type="ECO:0000256" key="9">
    <source>
        <dbReference type="ARBA" id="ARBA00022664"/>
    </source>
</evidence>
<dbReference type="Pfam" id="PF01207">
    <property type="entry name" value="Dus"/>
    <property type="match status" value="2"/>
</dbReference>
<reference evidence="28 29" key="1">
    <citation type="journal article" date="2023" name="Elife">
        <title>Identification of key yeast species and microbe-microbe interactions impacting larval growth of Drosophila in the wild.</title>
        <authorList>
            <person name="Mure A."/>
            <person name="Sugiura Y."/>
            <person name="Maeda R."/>
            <person name="Honda K."/>
            <person name="Sakurai N."/>
            <person name="Takahashi Y."/>
            <person name="Watada M."/>
            <person name="Katoh T."/>
            <person name="Gotoh A."/>
            <person name="Gotoh Y."/>
            <person name="Taniguchi I."/>
            <person name="Nakamura K."/>
            <person name="Hayashi T."/>
            <person name="Katayama T."/>
            <person name="Uemura T."/>
            <person name="Hattori Y."/>
        </authorList>
    </citation>
    <scope>NUCLEOTIDE SEQUENCE [LARGE SCALE GENOMIC DNA]</scope>
    <source>
        <strain evidence="28 29">KH-74</strain>
    </source>
</reference>
<evidence type="ECO:0000256" key="19">
    <source>
        <dbReference type="ARBA" id="ARBA00045934"/>
    </source>
</evidence>
<evidence type="ECO:0000256" key="12">
    <source>
        <dbReference type="ARBA" id="ARBA00022737"/>
    </source>
</evidence>
<gene>
    <name evidence="28" type="ORF">DAKH74_037190</name>
</gene>
<comment type="subcellular location">
    <subcellularLocation>
        <location evidence="3">Cytoplasm</location>
    </subcellularLocation>
    <subcellularLocation>
        <location evidence="2">Nucleus</location>
    </subcellularLocation>
</comment>
<evidence type="ECO:0000256" key="25">
    <source>
        <dbReference type="RuleBase" id="RU291113"/>
    </source>
</evidence>
<dbReference type="AlphaFoldDB" id="A0AAV5S2J0"/>
<dbReference type="PANTHER" id="PTHR45846">
    <property type="entry name" value="TRNA-DIHYDROURIDINE(47) SYNTHASE [NAD(P)(+)]-LIKE"/>
    <property type="match status" value="1"/>
</dbReference>
<accession>A0AAV5S2J0</accession>
<evidence type="ECO:0000256" key="23">
    <source>
        <dbReference type="ARBA" id="ARBA00049513"/>
    </source>
</evidence>
<evidence type="ECO:0000256" key="24">
    <source>
        <dbReference type="PROSITE-ProRule" id="PRU00723"/>
    </source>
</evidence>
<keyword evidence="7 25" id="KW-0285">Flavoprotein</keyword>
<feature type="compositionally biased region" description="Basic and acidic residues" evidence="26">
    <location>
        <begin position="1"/>
        <end position="23"/>
    </location>
</feature>
<keyword evidence="15 25" id="KW-0521">NADP</keyword>
<evidence type="ECO:0000313" key="29">
    <source>
        <dbReference type="Proteomes" id="UP001377567"/>
    </source>
</evidence>
<dbReference type="GO" id="GO:0005737">
    <property type="term" value="C:cytoplasm"/>
    <property type="evidence" value="ECO:0007669"/>
    <property type="project" value="UniProtKB-SubCell"/>
</dbReference>
<evidence type="ECO:0000256" key="1">
    <source>
        <dbReference type="ARBA" id="ARBA00001917"/>
    </source>
</evidence>
<organism evidence="28 29">
    <name type="scientific">Maudiozyma humilis</name>
    <name type="common">Sour dough yeast</name>
    <name type="synonym">Kazachstania humilis</name>
    <dbReference type="NCBI Taxonomy" id="51915"/>
    <lineage>
        <taxon>Eukaryota</taxon>
        <taxon>Fungi</taxon>
        <taxon>Dikarya</taxon>
        <taxon>Ascomycota</taxon>
        <taxon>Saccharomycotina</taxon>
        <taxon>Saccharomycetes</taxon>
        <taxon>Saccharomycetales</taxon>
        <taxon>Saccharomycetaceae</taxon>
        <taxon>Maudiozyma</taxon>
    </lineage>
</organism>
<dbReference type="FunFam" id="3.20.20.70:FF:000145">
    <property type="entry name" value="tRNA-dihydrouridine(47) synthase [NAD(P)(+)]"/>
    <property type="match status" value="1"/>
</dbReference>
<dbReference type="CDD" id="cd02801">
    <property type="entry name" value="DUS_like_FMN"/>
    <property type="match status" value="1"/>
</dbReference>
<evidence type="ECO:0000256" key="16">
    <source>
        <dbReference type="ARBA" id="ARBA00023002"/>
    </source>
</evidence>
<evidence type="ECO:0000256" key="7">
    <source>
        <dbReference type="ARBA" id="ARBA00022630"/>
    </source>
</evidence>
<comment type="catalytic activity">
    <reaction evidence="20">
        <text>5,6-dihydrouridine(47) in tRNA + NAD(+) = uridine(47) in tRNA + NADH + H(+)</text>
        <dbReference type="Rhea" id="RHEA:53364"/>
        <dbReference type="Rhea" id="RHEA-COMP:13539"/>
        <dbReference type="Rhea" id="RHEA-COMP:13540"/>
        <dbReference type="ChEBI" id="CHEBI:15378"/>
        <dbReference type="ChEBI" id="CHEBI:57540"/>
        <dbReference type="ChEBI" id="CHEBI:57945"/>
        <dbReference type="ChEBI" id="CHEBI:65315"/>
        <dbReference type="ChEBI" id="CHEBI:74443"/>
        <dbReference type="EC" id="1.3.1.89"/>
    </reaction>
    <physiologicalReaction direction="right-to-left" evidence="20">
        <dbReference type="Rhea" id="RHEA:53366"/>
    </physiologicalReaction>
</comment>
<comment type="similarity">
    <text evidence="25">Belongs to the dus family. Dus3 subfamily.</text>
</comment>
<keyword evidence="17 25" id="KW-0520">NAD</keyword>
<dbReference type="FunFam" id="4.10.1000.10:FF:000029">
    <property type="entry name" value="tRNA-dihydrouridine(47) synthase [NAD(P)(+)]"/>
    <property type="match status" value="1"/>
</dbReference>
<dbReference type="GO" id="GO:0102265">
    <property type="term" value="F:tRNA-dihydrouridine47 synthase activity"/>
    <property type="evidence" value="ECO:0007669"/>
    <property type="project" value="UniProtKB-EC"/>
</dbReference>
<evidence type="ECO:0000259" key="27">
    <source>
        <dbReference type="PROSITE" id="PS50103"/>
    </source>
</evidence>
<comment type="caution">
    <text evidence="28">The sequence shown here is derived from an EMBL/GenBank/DDBJ whole genome shotgun (WGS) entry which is preliminary data.</text>
</comment>
<evidence type="ECO:0000256" key="2">
    <source>
        <dbReference type="ARBA" id="ARBA00004123"/>
    </source>
</evidence>
<protein>
    <recommendedName>
        <fullName evidence="5 25">tRNA-dihydrouridine(47) synthase [NAD(P)(+)]</fullName>
        <ecNumber evidence="4 25">1.3.1.89</ecNumber>
    </recommendedName>
    <alternativeName>
        <fullName evidence="25">tRNA-dihydrouridine synthase 3</fullName>
    </alternativeName>
</protein>